<evidence type="ECO:0000256" key="6">
    <source>
        <dbReference type="ARBA" id="ARBA00022741"/>
    </source>
</evidence>
<dbReference type="SMART" id="SM00382">
    <property type="entry name" value="AAA"/>
    <property type="match status" value="2"/>
</dbReference>
<dbReference type="InterPro" id="IPR011527">
    <property type="entry name" value="ABC1_TM_dom"/>
</dbReference>
<dbReference type="InterPro" id="IPR003439">
    <property type="entry name" value="ABC_transporter-like_ATP-bd"/>
</dbReference>
<comment type="similarity">
    <text evidence="2">Belongs to the ABC transporter superfamily. ABCC family. Conjugate transporter (TC 3.A.1.208) subfamily.</text>
</comment>
<dbReference type="InterPro" id="IPR027417">
    <property type="entry name" value="P-loop_NTPase"/>
</dbReference>
<dbReference type="Pfam" id="PF00664">
    <property type="entry name" value="ABC_membrane"/>
    <property type="match status" value="1"/>
</dbReference>
<evidence type="ECO:0008006" key="16">
    <source>
        <dbReference type="Google" id="ProtNLM"/>
    </source>
</evidence>
<keyword evidence="6" id="KW-0547">Nucleotide-binding</keyword>
<dbReference type="Gene3D" id="1.20.1560.10">
    <property type="entry name" value="ABC transporter type 1, transmembrane domain"/>
    <property type="match status" value="1"/>
</dbReference>
<dbReference type="SUPFAM" id="SSF52540">
    <property type="entry name" value="P-loop containing nucleoside triphosphate hydrolases"/>
    <property type="match status" value="2"/>
</dbReference>
<feature type="region of interest" description="Disordered" evidence="10">
    <location>
        <begin position="302"/>
        <end position="342"/>
    </location>
</feature>
<dbReference type="PROSITE" id="PS50929">
    <property type="entry name" value="ABC_TM1F"/>
    <property type="match status" value="1"/>
</dbReference>
<dbReference type="PROSITE" id="PS50893">
    <property type="entry name" value="ABC_TRANSPORTER_2"/>
    <property type="match status" value="2"/>
</dbReference>
<keyword evidence="7" id="KW-0067">ATP-binding</keyword>
<comment type="subcellular location">
    <subcellularLocation>
        <location evidence="1">Membrane</location>
        <topology evidence="1">Multi-pass membrane protein</topology>
    </subcellularLocation>
</comment>
<keyword evidence="3" id="KW-0813">Transport</keyword>
<accession>A0A7D8YUN5</accession>
<keyword evidence="15" id="KW-1185">Reference proteome</keyword>
<dbReference type="InterPro" id="IPR017871">
    <property type="entry name" value="ABC_transporter-like_CS"/>
</dbReference>
<evidence type="ECO:0000256" key="11">
    <source>
        <dbReference type="SAM" id="Phobius"/>
    </source>
</evidence>
<evidence type="ECO:0000259" key="13">
    <source>
        <dbReference type="PROSITE" id="PS50929"/>
    </source>
</evidence>
<dbReference type="CDD" id="cd03250">
    <property type="entry name" value="ABCC_MRP_domain1"/>
    <property type="match status" value="1"/>
</dbReference>
<keyword evidence="8 11" id="KW-1133">Transmembrane helix</keyword>
<dbReference type="Pfam" id="PF00005">
    <property type="entry name" value="ABC_tran"/>
    <property type="match status" value="2"/>
</dbReference>
<evidence type="ECO:0000256" key="5">
    <source>
        <dbReference type="ARBA" id="ARBA00022737"/>
    </source>
</evidence>
<dbReference type="CDD" id="cd03244">
    <property type="entry name" value="ABCC_MRP_domain2"/>
    <property type="match status" value="1"/>
</dbReference>
<evidence type="ECO:0000313" key="15">
    <source>
        <dbReference type="Proteomes" id="UP000473826"/>
    </source>
</evidence>
<proteinExistence type="inferred from homology"/>
<dbReference type="InterPro" id="IPR050173">
    <property type="entry name" value="ABC_transporter_C-like"/>
</dbReference>
<dbReference type="InterPro" id="IPR036640">
    <property type="entry name" value="ABC1_TM_sf"/>
</dbReference>
<keyword evidence="5" id="KW-0677">Repeat</keyword>
<dbReference type="GO" id="GO:0016020">
    <property type="term" value="C:membrane"/>
    <property type="evidence" value="ECO:0007669"/>
    <property type="project" value="UniProtKB-SubCell"/>
</dbReference>
<feature type="transmembrane region" description="Helical" evidence="11">
    <location>
        <begin position="590"/>
        <end position="611"/>
    </location>
</feature>
<dbReference type="InterPro" id="IPR003593">
    <property type="entry name" value="AAA+_ATPase"/>
</dbReference>
<keyword evidence="4 11" id="KW-0812">Transmembrane</keyword>
<dbReference type="EMBL" id="QKWK01000014">
    <property type="protein sequence ID" value="TXT04778.1"/>
    <property type="molecule type" value="Genomic_DNA"/>
</dbReference>
<evidence type="ECO:0000256" key="8">
    <source>
        <dbReference type="ARBA" id="ARBA00022989"/>
    </source>
</evidence>
<feature type="transmembrane region" description="Helical" evidence="11">
    <location>
        <begin position="482"/>
        <end position="500"/>
    </location>
</feature>
<dbReference type="Gene3D" id="3.40.50.300">
    <property type="entry name" value="P-loop containing nucleotide triphosphate hydrolases"/>
    <property type="match status" value="2"/>
</dbReference>
<dbReference type="FunFam" id="3.40.50.300:FF:000997">
    <property type="entry name" value="Multidrug resistance-associated protein 1"/>
    <property type="match status" value="1"/>
</dbReference>
<feature type="domain" description="ABC transporter" evidence="12">
    <location>
        <begin position="64"/>
        <end position="302"/>
    </location>
</feature>
<evidence type="ECO:0000256" key="10">
    <source>
        <dbReference type="SAM" id="MobiDB-lite"/>
    </source>
</evidence>
<evidence type="ECO:0000259" key="12">
    <source>
        <dbReference type="PROSITE" id="PS50893"/>
    </source>
</evidence>
<feature type="transmembrane region" description="Helical" evidence="11">
    <location>
        <begin position="357"/>
        <end position="380"/>
    </location>
</feature>
<evidence type="ECO:0000256" key="3">
    <source>
        <dbReference type="ARBA" id="ARBA00022448"/>
    </source>
</evidence>
<feature type="domain" description="ABC transmembrane type-1" evidence="13">
    <location>
        <begin position="374"/>
        <end position="649"/>
    </location>
</feature>
<evidence type="ECO:0000313" key="14">
    <source>
        <dbReference type="EMBL" id="TXT04778.1"/>
    </source>
</evidence>
<dbReference type="PANTHER" id="PTHR24223:SF456">
    <property type="entry name" value="MULTIDRUG RESISTANCE-ASSOCIATED PROTEIN LETHAL(2)03659"/>
    <property type="match status" value="1"/>
</dbReference>
<dbReference type="PROSITE" id="PS00211">
    <property type="entry name" value="ABC_TRANSPORTER_1"/>
    <property type="match status" value="2"/>
</dbReference>
<evidence type="ECO:0000256" key="1">
    <source>
        <dbReference type="ARBA" id="ARBA00004141"/>
    </source>
</evidence>
<keyword evidence="9 11" id="KW-0472">Membrane</keyword>
<dbReference type="Proteomes" id="UP000473826">
    <property type="component" value="Unassembled WGS sequence"/>
</dbReference>
<evidence type="ECO:0000256" key="4">
    <source>
        <dbReference type="ARBA" id="ARBA00022692"/>
    </source>
</evidence>
<reference evidence="14 15" key="1">
    <citation type="journal article" date="2019" name="PLoS Genet.">
        <title>Convergent evolution of linked mating-type loci in basidiomycete fungi.</title>
        <authorList>
            <person name="Sun S."/>
            <person name="Coelho M.A."/>
            <person name="Heitman J."/>
            <person name="Nowrousian M."/>
        </authorList>
    </citation>
    <scope>NUCLEOTIDE SEQUENCE [LARGE SCALE GENOMIC DNA]</scope>
    <source>
        <strain evidence="14 15">CBS 4282</strain>
    </source>
</reference>
<dbReference type="PANTHER" id="PTHR24223">
    <property type="entry name" value="ATP-BINDING CASSETTE SUB-FAMILY C"/>
    <property type="match status" value="1"/>
</dbReference>
<dbReference type="FunFam" id="1.20.1560.10:FF:000013">
    <property type="entry name" value="ABC transporter C family member 2"/>
    <property type="match status" value="1"/>
</dbReference>
<dbReference type="OrthoDB" id="6500128at2759"/>
<evidence type="ECO:0000256" key="2">
    <source>
        <dbReference type="ARBA" id="ARBA00009726"/>
    </source>
</evidence>
<protein>
    <recommendedName>
        <fullName evidence="16">ABC transporter domain-containing protein</fullName>
    </recommendedName>
</protein>
<feature type="compositionally biased region" description="Basic and acidic residues" evidence="10">
    <location>
        <begin position="302"/>
        <end position="323"/>
    </location>
</feature>
<dbReference type="GO" id="GO:0016887">
    <property type="term" value="F:ATP hydrolysis activity"/>
    <property type="evidence" value="ECO:0007669"/>
    <property type="project" value="InterPro"/>
</dbReference>
<dbReference type="SUPFAM" id="SSF90123">
    <property type="entry name" value="ABC transporter transmembrane region"/>
    <property type="match status" value="1"/>
</dbReference>
<dbReference type="AlphaFoldDB" id="A0A7D8YUN5"/>
<evidence type="ECO:0000256" key="9">
    <source>
        <dbReference type="ARBA" id="ARBA00023136"/>
    </source>
</evidence>
<dbReference type="FunFam" id="3.40.50.300:FF:000630">
    <property type="entry name" value="ATP-binding cassette (ABC) transporter, putative"/>
    <property type="match status" value="1"/>
</dbReference>
<feature type="domain" description="ABC transporter" evidence="12">
    <location>
        <begin position="687"/>
        <end position="924"/>
    </location>
</feature>
<dbReference type="GO" id="GO:0005524">
    <property type="term" value="F:ATP binding"/>
    <property type="evidence" value="ECO:0007669"/>
    <property type="project" value="UniProtKB-KW"/>
</dbReference>
<evidence type="ECO:0000256" key="7">
    <source>
        <dbReference type="ARBA" id="ARBA00022840"/>
    </source>
</evidence>
<dbReference type="GO" id="GO:0140359">
    <property type="term" value="F:ABC-type transporter activity"/>
    <property type="evidence" value="ECO:0007669"/>
    <property type="project" value="InterPro"/>
</dbReference>
<comment type="caution">
    <text evidence="14">The sequence shown here is derived from an EMBL/GenBank/DDBJ whole genome shotgun (WGS) entry which is preliminary data.</text>
</comment>
<sequence length="941" mass="102354">MDVANLFTALTYFDLLQGPLNSIPSALASLADAANALQRLSPVFSAEQHTEVSPSVDSRLDVGIRVRHASFQWEAAAASKAEKSDDPSAEYFAIRDLNVDVPRGRLAAIIGPVGSGKSSILRGLLGDMKSTDDRGSVLFGGSVAYCPQIPWIQNATLRDNIVFGQPWDETRYWDCISQASLAADLEILPERDHTEIGEKGINLSGGQKQRIGIARALYYDAEVYVLDDPLSALDAQVGKDVFNNAILELCRGGKTVLLVTHGLHLLPHVDYIYSVANGRIVEQGTYTDLQASETFTKALSVSEERTEASQQHTDDLKAEEAKATEQAAAASGPASKTQPQGRLTVAEKRITGAVGPYVYWAYVTAANVLWLVPLTFVIILSQAAQIMSTIWLTYWQANSFRRQPSFYQGIYAMTGVLSAAFNGLTGVALALMSVNASRSLYRRALKHVFFSPMSFFDTTALGRIQGIFSADVTTMDNAVPVALRYTLTTAAGLVGAIIVISIHFPYYLAMSANVLRSLPSFIVFYYRPFARESQRLDAINRGMLFSHFSESLDGLATIRAYGETRQFVSKNARLVDLQNRATVVNTAGKYWLYVRLEMVGSLLIFAIGLMCTAGGRRINPGQVALILNYMVVTTSQLSALSGVSTMLETSMNSVERILPYSDGRLAQEAAYETTADPPGQWIANGAINMNHVVMSYRPGLDTVLSDVSVALQPGERIGIVGRTGAGKSSLTVALYRIAELTSGSITIDGLDIGAIGLRALRSNIIPQDPVLFSGTLRSNLDPFDEHSDSVLHEVLQRAHLSGRTMPSGKKHFSLDMTIDPAGANLSVGERSLVSLARALVRNSKILVLDEATASVDHDTDAAIQLAIRQDCRRSPRTLLCIAHRLRTILGWDKILVMDAGNVVAFAPPLELFDDEDGLFRPMCRDSGILREDIVRAGREGL</sequence>
<feature type="transmembrane region" description="Helical" evidence="11">
    <location>
        <begin position="410"/>
        <end position="432"/>
    </location>
</feature>
<name>A0A7D8YUN5_VANHU</name>
<gene>
    <name evidence="14" type="ORF">VHUM_04046</name>
</gene>
<organism evidence="14 15">
    <name type="scientific">Vanrija humicola</name>
    <name type="common">Yeast</name>
    <name type="synonym">Cryptococcus humicola</name>
    <dbReference type="NCBI Taxonomy" id="5417"/>
    <lineage>
        <taxon>Eukaryota</taxon>
        <taxon>Fungi</taxon>
        <taxon>Dikarya</taxon>
        <taxon>Basidiomycota</taxon>
        <taxon>Agaricomycotina</taxon>
        <taxon>Tremellomycetes</taxon>
        <taxon>Trichosporonales</taxon>
        <taxon>Trichosporonaceae</taxon>
        <taxon>Vanrija</taxon>
    </lineage>
</organism>